<evidence type="ECO:0000313" key="2">
    <source>
        <dbReference type="Proteomes" id="UP000887116"/>
    </source>
</evidence>
<protein>
    <submittedName>
        <fullName evidence="1">Retrovirus-related Pol polyprotein from transposon opus</fullName>
    </submittedName>
</protein>
<reference evidence="1" key="1">
    <citation type="submission" date="2020-07" db="EMBL/GenBank/DDBJ databases">
        <title>Multicomponent nature underlies the extraordinary mechanical properties of spider dragline silk.</title>
        <authorList>
            <person name="Kono N."/>
            <person name="Nakamura H."/>
            <person name="Mori M."/>
            <person name="Yoshida Y."/>
            <person name="Ohtoshi R."/>
            <person name="Malay A.D."/>
            <person name="Moran D.A.P."/>
            <person name="Tomita M."/>
            <person name="Numata K."/>
            <person name="Arakawa K."/>
        </authorList>
    </citation>
    <scope>NUCLEOTIDE SEQUENCE</scope>
</reference>
<accession>A0A8X6LEL5</accession>
<organism evidence="1 2">
    <name type="scientific">Trichonephila clavata</name>
    <name type="common">Joro spider</name>
    <name type="synonym">Nephila clavata</name>
    <dbReference type="NCBI Taxonomy" id="2740835"/>
    <lineage>
        <taxon>Eukaryota</taxon>
        <taxon>Metazoa</taxon>
        <taxon>Ecdysozoa</taxon>
        <taxon>Arthropoda</taxon>
        <taxon>Chelicerata</taxon>
        <taxon>Arachnida</taxon>
        <taxon>Araneae</taxon>
        <taxon>Araneomorphae</taxon>
        <taxon>Entelegynae</taxon>
        <taxon>Araneoidea</taxon>
        <taxon>Nephilidae</taxon>
        <taxon>Trichonephila</taxon>
    </lineage>
</organism>
<proteinExistence type="predicted"/>
<evidence type="ECO:0000313" key="1">
    <source>
        <dbReference type="EMBL" id="GFR05637.1"/>
    </source>
</evidence>
<name>A0A8X6LEL5_TRICU</name>
<gene>
    <name evidence="1" type="primary">pol_1564</name>
    <name evidence="1" type="ORF">TNCT_348851</name>
</gene>
<keyword evidence="2" id="KW-1185">Reference proteome</keyword>
<feature type="non-terminal residue" evidence="1">
    <location>
        <position position="137"/>
    </location>
</feature>
<comment type="caution">
    <text evidence="1">The sequence shown here is derived from an EMBL/GenBank/DDBJ whole genome shotgun (WGS) entry which is preliminary data.</text>
</comment>
<dbReference type="Proteomes" id="UP000887116">
    <property type="component" value="Unassembled WGS sequence"/>
</dbReference>
<dbReference type="AlphaFoldDB" id="A0A8X6LEL5"/>
<dbReference type="EMBL" id="BMAO01015996">
    <property type="protein sequence ID" value="GFR05637.1"/>
    <property type="molecule type" value="Genomic_DNA"/>
</dbReference>
<sequence>MCRHRIFPFKCWGKDVPVVQRTSCTIDKGLLFQETTLAMSLADSQQTTGDALTTQGMIEIEGRSILTKFIILPKAKGNKTLLRTDFLISVGLILDVKNVYWYFWDNPTHKYPFVKESDTLSIAEEMSSNTCQLREGE</sequence>